<sequence>MKKWNKEDSKRLASLKYVTDNDNIRIKEIIKQKLLENDDIIHVLNNKKLQSEEAENDEYFGVNIRPYYIIPETQTDVQNYICFTVGYENVERNFTNSSRMYNDLQKHLHVVFVILCEQKNIKDEDTGIARHDLLAALIQDQFNYSNFFGRTIQLISDNESVVDAKYLCRTLIFSQVTDNNVTKTQYGKPTRIANKEITY</sequence>
<dbReference type="AlphaFoldDB" id="A0A1T4Q2X2"/>
<evidence type="ECO:0000313" key="2">
    <source>
        <dbReference type="Proteomes" id="UP000189857"/>
    </source>
</evidence>
<name>A0A1T4Q2X2_9FIRM</name>
<reference evidence="1 2" key="1">
    <citation type="submission" date="2017-02" db="EMBL/GenBank/DDBJ databases">
        <authorList>
            <person name="Peterson S.W."/>
        </authorList>
    </citation>
    <scope>NUCLEOTIDE SEQUENCE [LARGE SCALE GENOMIC DNA]</scope>
    <source>
        <strain evidence="1 2">ATCC 17233</strain>
    </source>
</reference>
<dbReference type="EMBL" id="FUXA01000016">
    <property type="protein sequence ID" value="SJZ98152.1"/>
    <property type="molecule type" value="Genomic_DNA"/>
</dbReference>
<proteinExistence type="predicted"/>
<dbReference type="Proteomes" id="UP000189857">
    <property type="component" value="Unassembled WGS sequence"/>
</dbReference>
<keyword evidence="2" id="KW-1185">Reference proteome</keyword>
<protein>
    <submittedName>
        <fullName evidence="1">Uncharacterized protein</fullName>
    </submittedName>
</protein>
<dbReference type="RefSeq" id="WP_078788031.1">
    <property type="nucleotide sequence ID" value="NZ_FMTO01000014.1"/>
</dbReference>
<dbReference type="OrthoDB" id="9815137at2"/>
<accession>A0A1T4Q2X2</accession>
<gene>
    <name evidence="1" type="ORF">SAMN02745110_02235</name>
</gene>
<evidence type="ECO:0000313" key="1">
    <source>
        <dbReference type="EMBL" id="SJZ98152.1"/>
    </source>
</evidence>
<organism evidence="1 2">
    <name type="scientific">Eubacterium ruminantium</name>
    <dbReference type="NCBI Taxonomy" id="42322"/>
    <lineage>
        <taxon>Bacteria</taxon>
        <taxon>Bacillati</taxon>
        <taxon>Bacillota</taxon>
        <taxon>Clostridia</taxon>
        <taxon>Eubacteriales</taxon>
        <taxon>Eubacteriaceae</taxon>
        <taxon>Eubacterium</taxon>
    </lineage>
</organism>